<feature type="region of interest" description="Disordered" evidence="1">
    <location>
        <begin position="151"/>
        <end position="192"/>
    </location>
</feature>
<dbReference type="EMBL" id="JXAL01000016">
    <property type="protein sequence ID" value="KIL35863.1"/>
    <property type="molecule type" value="Genomic_DNA"/>
</dbReference>
<feature type="compositionally biased region" description="Polar residues" evidence="1">
    <location>
        <begin position="151"/>
        <end position="165"/>
    </location>
</feature>
<gene>
    <name evidence="2" type="ORF">SD71_10750</name>
</gene>
<feature type="compositionally biased region" description="Acidic residues" evidence="1">
    <location>
        <begin position="1"/>
        <end position="13"/>
    </location>
</feature>
<organism evidence="2 3">
    <name type="scientific">Cohnella kolymensis</name>
    <dbReference type="NCBI Taxonomy" id="1590652"/>
    <lineage>
        <taxon>Bacteria</taxon>
        <taxon>Bacillati</taxon>
        <taxon>Bacillota</taxon>
        <taxon>Bacilli</taxon>
        <taxon>Bacillales</taxon>
        <taxon>Paenibacillaceae</taxon>
        <taxon>Cohnella</taxon>
    </lineage>
</organism>
<protein>
    <submittedName>
        <fullName evidence="2">Uncharacterized protein</fullName>
    </submittedName>
</protein>
<feature type="compositionally biased region" description="Low complexity" evidence="1">
    <location>
        <begin position="166"/>
        <end position="185"/>
    </location>
</feature>
<comment type="caution">
    <text evidence="2">The sequence shown here is derived from an EMBL/GenBank/DDBJ whole genome shotgun (WGS) entry which is preliminary data.</text>
</comment>
<evidence type="ECO:0000313" key="3">
    <source>
        <dbReference type="Proteomes" id="UP000054526"/>
    </source>
</evidence>
<dbReference type="RefSeq" id="WP_041062572.1">
    <property type="nucleotide sequence ID" value="NZ_JXAL01000016.1"/>
</dbReference>
<accession>A0ABR5A487</accession>
<keyword evidence="3" id="KW-1185">Reference proteome</keyword>
<dbReference type="Proteomes" id="UP000054526">
    <property type="component" value="Unassembled WGS sequence"/>
</dbReference>
<reference evidence="2 3" key="1">
    <citation type="submission" date="2014-12" db="EMBL/GenBank/DDBJ databases">
        <title>Draft genome sequence of Cohnella kolymensis strain B-2846.</title>
        <authorList>
            <person name="Karlyshev A.V."/>
            <person name="Kudryashova E.B."/>
        </authorList>
    </citation>
    <scope>NUCLEOTIDE SEQUENCE [LARGE SCALE GENOMIC DNA]</scope>
    <source>
        <strain evidence="2 3">VKM B-2846</strain>
    </source>
</reference>
<proteinExistence type="predicted"/>
<sequence>MFDDDAILPDDYEATPAPEQEVEQEQPAETLTEVEDTKPTEEEAEPTQEPQKLKIKYNHEEKEISLEEATTLAQKGLNYDKGIERVRQEAAQQARDAWIAEQGYAWNGKPITTEAEYNRQRLKRNSWISTKTKACPMRWLRSLWKIGSSANSIKRSKRNSNPNSERTTNTTSLSLSSRTLTPRPLSLKHGKGLQTVCRSNTPIWSKSVRIS</sequence>
<evidence type="ECO:0000313" key="2">
    <source>
        <dbReference type="EMBL" id="KIL35863.1"/>
    </source>
</evidence>
<evidence type="ECO:0000256" key="1">
    <source>
        <dbReference type="SAM" id="MobiDB-lite"/>
    </source>
</evidence>
<feature type="region of interest" description="Disordered" evidence="1">
    <location>
        <begin position="1"/>
        <end position="54"/>
    </location>
</feature>
<name>A0ABR5A487_9BACL</name>